<dbReference type="SFLD" id="SFLDG01136">
    <property type="entry name" value="C1.6:_Phosphoserine_Phosphatas"/>
    <property type="match status" value="1"/>
</dbReference>
<dbReference type="EMBL" id="VSSQ01000003">
    <property type="protein sequence ID" value="MPL56668.1"/>
    <property type="molecule type" value="Genomic_DNA"/>
</dbReference>
<dbReference type="PANTHER" id="PTHR21485:SF3">
    <property type="entry name" value="N-ACYLNEURAMINATE CYTIDYLYLTRANSFERASE"/>
    <property type="match status" value="1"/>
</dbReference>
<gene>
    <name evidence="7" type="primary">kdsC_1</name>
    <name evidence="7" type="ORF">SDC9_02157</name>
</gene>
<dbReference type="NCBIfam" id="TIGR01670">
    <property type="entry name" value="KdsC-phosphatas"/>
    <property type="match status" value="1"/>
</dbReference>
<dbReference type="GO" id="GO:0008781">
    <property type="term" value="F:N-acylneuraminate cytidylyltransferase activity"/>
    <property type="evidence" value="ECO:0007669"/>
    <property type="project" value="TreeGrafter"/>
</dbReference>
<comment type="subunit">
    <text evidence="3">Homotetramer.</text>
</comment>
<dbReference type="InterPro" id="IPR036412">
    <property type="entry name" value="HAD-like_sf"/>
</dbReference>
<dbReference type="FunFam" id="3.40.50.1000:FF:000029">
    <property type="entry name" value="3-deoxy-D-manno-octulosonate 8-phosphate phosphatase KdsC"/>
    <property type="match status" value="1"/>
</dbReference>
<comment type="similarity">
    <text evidence="2">Belongs to the KdsC family.</text>
</comment>
<proteinExistence type="inferred from homology"/>
<dbReference type="SFLD" id="SFLDG01138">
    <property type="entry name" value="C1.6.2:_Deoxy-d-mannose-octulo"/>
    <property type="match status" value="1"/>
</dbReference>
<evidence type="ECO:0000256" key="2">
    <source>
        <dbReference type="ARBA" id="ARBA00005893"/>
    </source>
</evidence>
<dbReference type="PANTHER" id="PTHR21485">
    <property type="entry name" value="HAD SUPERFAMILY MEMBERS CMAS AND KDSC"/>
    <property type="match status" value="1"/>
</dbReference>
<evidence type="ECO:0000256" key="6">
    <source>
        <dbReference type="ARBA" id="ARBA00022842"/>
    </source>
</evidence>
<dbReference type="SUPFAM" id="SSF56784">
    <property type="entry name" value="HAD-like"/>
    <property type="match status" value="1"/>
</dbReference>
<evidence type="ECO:0000256" key="1">
    <source>
        <dbReference type="ARBA" id="ARBA00001946"/>
    </source>
</evidence>
<evidence type="ECO:0000256" key="3">
    <source>
        <dbReference type="ARBA" id="ARBA00011881"/>
    </source>
</evidence>
<dbReference type="GO" id="GO:0046872">
    <property type="term" value="F:metal ion binding"/>
    <property type="evidence" value="ECO:0007669"/>
    <property type="project" value="UniProtKB-KW"/>
</dbReference>
<organism evidence="7">
    <name type="scientific">bioreactor metagenome</name>
    <dbReference type="NCBI Taxonomy" id="1076179"/>
    <lineage>
        <taxon>unclassified sequences</taxon>
        <taxon>metagenomes</taxon>
        <taxon>ecological metagenomes</taxon>
    </lineage>
</organism>
<dbReference type="EC" id="3.1.3.45" evidence="7"/>
<dbReference type="InterPro" id="IPR010023">
    <property type="entry name" value="KdsC_fam"/>
</dbReference>
<dbReference type="PIRSF" id="PIRSF006118">
    <property type="entry name" value="KDO8-P_Ptase"/>
    <property type="match status" value="1"/>
</dbReference>
<comment type="cofactor">
    <cofactor evidence="1">
        <name>Mg(2+)</name>
        <dbReference type="ChEBI" id="CHEBI:18420"/>
    </cofactor>
</comment>
<name>A0A644SPT7_9ZZZZ</name>
<dbReference type="InterPro" id="IPR050793">
    <property type="entry name" value="CMP-NeuNAc_synthase"/>
</dbReference>
<dbReference type="Pfam" id="PF08282">
    <property type="entry name" value="Hydrolase_3"/>
    <property type="match status" value="1"/>
</dbReference>
<dbReference type="SFLD" id="SFLDS00003">
    <property type="entry name" value="Haloacid_Dehalogenase"/>
    <property type="match status" value="1"/>
</dbReference>
<keyword evidence="5 7" id="KW-0378">Hydrolase</keyword>
<dbReference type="AlphaFoldDB" id="A0A644SPT7"/>
<evidence type="ECO:0000256" key="4">
    <source>
        <dbReference type="ARBA" id="ARBA00022723"/>
    </source>
</evidence>
<keyword evidence="6" id="KW-0460">Magnesium</keyword>
<dbReference type="InterPro" id="IPR023214">
    <property type="entry name" value="HAD_sf"/>
</dbReference>
<protein>
    <submittedName>
        <fullName evidence="7">3-deoxy-D-manno-octulosonate 8-phosphate phosphatase KdsC</fullName>
        <ecNumber evidence="7">3.1.3.45</ecNumber>
    </submittedName>
</protein>
<accession>A0A644SPT7</accession>
<sequence>MILDVRITFSKSQISNLKSQIVNFMSHLEKLKNIKAFVFDVDGVFTDGSVYLLPEGNMCRVMNVLDGFAVVKALKKHYKICVITGGDDPMVRHRIHYLGITDYYAKVHHKLEKFEEFKAKYNLQNEEILTMGDDIPDIKMMKISGISACPPNSVAEVKEISDYISPIYGGKGAVRDVIEQVMKAQGTWIDDDTQSI</sequence>
<keyword evidence="4" id="KW-0479">Metal-binding</keyword>
<dbReference type="GO" id="GO:0019143">
    <property type="term" value="F:3-deoxy-manno-octulosonate-8-phosphatase activity"/>
    <property type="evidence" value="ECO:0007669"/>
    <property type="project" value="UniProtKB-EC"/>
</dbReference>
<evidence type="ECO:0000313" key="7">
    <source>
        <dbReference type="EMBL" id="MPL56668.1"/>
    </source>
</evidence>
<reference evidence="7" key="1">
    <citation type="submission" date="2019-08" db="EMBL/GenBank/DDBJ databases">
        <authorList>
            <person name="Kucharzyk K."/>
            <person name="Murdoch R.W."/>
            <person name="Higgins S."/>
            <person name="Loffler F."/>
        </authorList>
    </citation>
    <scope>NUCLEOTIDE SEQUENCE</scope>
</reference>
<comment type="caution">
    <text evidence="7">The sequence shown here is derived from an EMBL/GenBank/DDBJ whole genome shotgun (WGS) entry which is preliminary data.</text>
</comment>
<dbReference type="Gene3D" id="3.40.50.1000">
    <property type="entry name" value="HAD superfamily/HAD-like"/>
    <property type="match status" value="1"/>
</dbReference>
<evidence type="ECO:0000256" key="5">
    <source>
        <dbReference type="ARBA" id="ARBA00022801"/>
    </source>
</evidence>